<dbReference type="Proteomes" id="UP000017746">
    <property type="component" value="Chromosome"/>
</dbReference>
<protein>
    <submittedName>
        <fullName evidence="1">Uncharacterized protein</fullName>
    </submittedName>
</protein>
<proteinExistence type="predicted"/>
<dbReference type="PATRIC" id="fig|1246995.3.peg.8241"/>
<dbReference type="HOGENOM" id="CLU_1987858_0_0_11"/>
<dbReference type="EMBL" id="CP006272">
    <property type="protein sequence ID" value="AGZ46397.1"/>
    <property type="molecule type" value="Genomic_DNA"/>
</dbReference>
<gene>
    <name evidence="1" type="ORF">AFR_40715</name>
</gene>
<dbReference type="AlphaFoldDB" id="U5WBM5"/>
<name>U5WBM5_9ACTN</name>
<reference evidence="1 2" key="1">
    <citation type="journal article" date="2014" name="J. Biotechnol.">
        <title>Complete genome sequence of the actinobacterium Actinoplanes friuliensis HAG 010964, producer of the lipopeptide antibiotic friulimycin.</title>
        <authorList>
            <person name="Ruckert C."/>
            <person name="Szczepanowski R."/>
            <person name="Albersmeier A."/>
            <person name="Goesmann A."/>
            <person name="Fischer N."/>
            <person name="Steinkamper A."/>
            <person name="Puhler A."/>
            <person name="Biener R."/>
            <person name="Schwartz D."/>
            <person name="Kalinowski J."/>
        </authorList>
    </citation>
    <scope>NUCLEOTIDE SEQUENCE [LARGE SCALE GENOMIC DNA]</scope>
    <source>
        <strain evidence="1 2">DSM 7358</strain>
    </source>
</reference>
<sequence>MAAAPACSALLDLALPDDPSRVTVQVTDGSPELFAEPRSRKFTVLDSSTVRVPVEPVTYLRYGPAAVGAATVLRATISGEVDMRFDPDRIGTTIDLVVGQGAFGPATTTEMNQALVEPTRPPECR</sequence>
<evidence type="ECO:0000313" key="1">
    <source>
        <dbReference type="EMBL" id="AGZ46397.1"/>
    </source>
</evidence>
<dbReference type="KEGG" id="afs:AFR_40715"/>
<accession>U5WBM5</accession>
<organism evidence="1 2">
    <name type="scientific">Actinoplanes friuliensis DSM 7358</name>
    <dbReference type="NCBI Taxonomy" id="1246995"/>
    <lineage>
        <taxon>Bacteria</taxon>
        <taxon>Bacillati</taxon>
        <taxon>Actinomycetota</taxon>
        <taxon>Actinomycetes</taxon>
        <taxon>Micromonosporales</taxon>
        <taxon>Micromonosporaceae</taxon>
        <taxon>Actinoplanes</taxon>
    </lineage>
</organism>
<dbReference type="OrthoDB" id="3298620at2"/>
<keyword evidence="2" id="KW-1185">Reference proteome</keyword>
<dbReference type="RefSeq" id="WP_023562729.1">
    <property type="nucleotide sequence ID" value="NC_022657.1"/>
</dbReference>
<evidence type="ECO:0000313" key="2">
    <source>
        <dbReference type="Proteomes" id="UP000017746"/>
    </source>
</evidence>